<reference evidence="5" key="1">
    <citation type="submission" date="2025-08" db="UniProtKB">
        <authorList>
            <consortium name="RefSeq"/>
        </authorList>
    </citation>
    <scope>IDENTIFICATION</scope>
    <source>
        <tissue evidence="5">Whole organism</tissue>
    </source>
</reference>
<feature type="compositionally biased region" description="Acidic residues" evidence="2">
    <location>
        <begin position="225"/>
        <end position="234"/>
    </location>
</feature>
<gene>
    <name evidence="5" type="primary">LOC127750956</name>
</gene>
<keyword evidence="3" id="KW-0732">Signal</keyword>
<dbReference type="RefSeq" id="XP_052129658.1">
    <property type="nucleotide sequence ID" value="XM_052273698.1"/>
</dbReference>
<keyword evidence="1" id="KW-0175">Coiled coil</keyword>
<feature type="region of interest" description="Disordered" evidence="2">
    <location>
        <begin position="144"/>
        <end position="256"/>
    </location>
</feature>
<name>A0A9C6XSP3_FRAOC</name>
<sequence length="276" mass="30543">MLETSSALVLALVVFLDPTRAQSEETTTAIFVADDPGTTTAIPETTTEPLPIDRGIVPLHGVTPGPTDLPLHTWERAAAAWKRRQEEVLAAEEEEEAVAEQRRLLRQRRQPLSWSGRAELSQRQAAALLAEELALRDGGVVDAEPPEETITTPPLMRRPVKRLKSKKMRRKELAVVPQPHMLDHLPSTAAPTTSSSTSPPEVTRVRRQHGPYAPERRSGARPGAEDDGPSDQDLEESRVKRHGHMGSTGPVHSFVKTDKHGHYKWGVRHHVGHHFA</sequence>
<feature type="signal peptide" evidence="3">
    <location>
        <begin position="1"/>
        <end position="21"/>
    </location>
</feature>
<organism evidence="4 5">
    <name type="scientific">Frankliniella occidentalis</name>
    <name type="common">Western flower thrips</name>
    <name type="synonym">Euthrips occidentalis</name>
    <dbReference type="NCBI Taxonomy" id="133901"/>
    <lineage>
        <taxon>Eukaryota</taxon>
        <taxon>Metazoa</taxon>
        <taxon>Ecdysozoa</taxon>
        <taxon>Arthropoda</taxon>
        <taxon>Hexapoda</taxon>
        <taxon>Insecta</taxon>
        <taxon>Pterygota</taxon>
        <taxon>Neoptera</taxon>
        <taxon>Paraneoptera</taxon>
        <taxon>Thysanoptera</taxon>
        <taxon>Terebrantia</taxon>
        <taxon>Thripoidea</taxon>
        <taxon>Thripidae</taxon>
        <taxon>Frankliniella</taxon>
    </lineage>
</organism>
<feature type="coiled-coil region" evidence="1">
    <location>
        <begin position="82"/>
        <end position="110"/>
    </location>
</feature>
<feature type="compositionally biased region" description="Basic residues" evidence="2">
    <location>
        <begin position="158"/>
        <end position="170"/>
    </location>
</feature>
<dbReference type="GeneID" id="127750956"/>
<feature type="chain" id="PRO_5038461223" evidence="3">
    <location>
        <begin position="22"/>
        <end position="276"/>
    </location>
</feature>
<dbReference type="KEGG" id="foc:127750956"/>
<evidence type="ECO:0000313" key="4">
    <source>
        <dbReference type="Proteomes" id="UP000504606"/>
    </source>
</evidence>
<proteinExistence type="predicted"/>
<evidence type="ECO:0000313" key="5">
    <source>
        <dbReference type="RefSeq" id="XP_052129658.1"/>
    </source>
</evidence>
<dbReference type="AlphaFoldDB" id="A0A9C6XSP3"/>
<evidence type="ECO:0000256" key="1">
    <source>
        <dbReference type="SAM" id="Coils"/>
    </source>
</evidence>
<dbReference type="OrthoDB" id="8197610at2759"/>
<evidence type="ECO:0000256" key="3">
    <source>
        <dbReference type="SAM" id="SignalP"/>
    </source>
</evidence>
<protein>
    <submittedName>
        <fullName evidence="5">Uncharacterized protein LOC127750956</fullName>
    </submittedName>
</protein>
<accession>A0A9C6XSP3</accession>
<keyword evidence="4" id="KW-1185">Reference proteome</keyword>
<feature type="compositionally biased region" description="Low complexity" evidence="2">
    <location>
        <begin position="186"/>
        <end position="200"/>
    </location>
</feature>
<dbReference type="Proteomes" id="UP000504606">
    <property type="component" value="Unplaced"/>
</dbReference>
<evidence type="ECO:0000256" key="2">
    <source>
        <dbReference type="SAM" id="MobiDB-lite"/>
    </source>
</evidence>